<organism evidence="6 7">
    <name type="scientific">Alkalimonas collagenimarina</name>
    <dbReference type="NCBI Taxonomy" id="400390"/>
    <lineage>
        <taxon>Bacteria</taxon>
        <taxon>Pseudomonadati</taxon>
        <taxon>Pseudomonadota</taxon>
        <taxon>Gammaproteobacteria</taxon>
        <taxon>Alkalimonas</taxon>
    </lineage>
</organism>
<dbReference type="Gene3D" id="3.90.190.20">
    <property type="entry name" value="Mur ligase, C-terminal domain"/>
    <property type="match status" value="1"/>
</dbReference>
<evidence type="ECO:0000259" key="5">
    <source>
        <dbReference type="Pfam" id="PF08245"/>
    </source>
</evidence>
<accession>A0ABT9GVM1</accession>
<evidence type="ECO:0000313" key="6">
    <source>
        <dbReference type="EMBL" id="MDP4535028.1"/>
    </source>
</evidence>
<evidence type="ECO:0000256" key="1">
    <source>
        <dbReference type="ARBA" id="ARBA00022598"/>
    </source>
</evidence>
<dbReference type="SUPFAM" id="SSF48208">
    <property type="entry name" value="Six-hairpin glycosidases"/>
    <property type="match status" value="1"/>
</dbReference>
<evidence type="ECO:0000256" key="2">
    <source>
        <dbReference type="ARBA" id="ARBA00022741"/>
    </source>
</evidence>
<name>A0ABT9GVM1_9GAMM</name>
<evidence type="ECO:0000313" key="7">
    <source>
        <dbReference type="Proteomes" id="UP001231616"/>
    </source>
</evidence>
<dbReference type="Pfam" id="PF08245">
    <property type="entry name" value="Mur_ligase_M"/>
    <property type="match status" value="1"/>
</dbReference>
<dbReference type="Gene3D" id="3.40.1190.10">
    <property type="entry name" value="Mur-like, catalytic domain"/>
    <property type="match status" value="1"/>
</dbReference>
<keyword evidence="2" id="KW-0547">Nucleotide-binding</keyword>
<dbReference type="EC" id="6.3.2.10" evidence="6"/>
<dbReference type="InterPro" id="IPR051046">
    <property type="entry name" value="MurCDEF_CellWall_CoF430Synth"/>
</dbReference>
<reference evidence="6 7" key="1">
    <citation type="submission" date="2023-08" db="EMBL/GenBank/DDBJ databases">
        <authorList>
            <person name="Joshi A."/>
            <person name="Thite S."/>
        </authorList>
    </citation>
    <scope>NUCLEOTIDE SEQUENCE [LARGE SCALE GENOMIC DNA]</scope>
    <source>
        <strain evidence="6 7">AC40</strain>
    </source>
</reference>
<dbReference type="SUPFAM" id="SSF53244">
    <property type="entry name" value="MurD-like peptide ligases, peptide-binding domain"/>
    <property type="match status" value="1"/>
</dbReference>
<keyword evidence="1 6" id="KW-0436">Ligase</keyword>
<feature type="domain" description="Mur ligase C-terminal" evidence="4">
    <location>
        <begin position="852"/>
        <end position="965"/>
    </location>
</feature>
<comment type="caution">
    <text evidence="6">The sequence shown here is derived from an EMBL/GenBank/DDBJ whole genome shotgun (WGS) entry which is preliminary data.</text>
</comment>
<sequence length="984" mass="111320">MHAVADDFANCWQQLQQNTEQCIASKQLTVRFLRIDWLRSAQPLTMTSLQQQLKQTKRNYFRYGIAFDDEFSQLYTEQELNANALLYGGNATSYCQLNPHNFAVYQQRRFNSTIKNPAELPAEHRVWLLDTQGLFLDNEQQLFLLYPSGPNAGRRQLPALDQSTTSTIITQSSHYLASQVKEDGSYHYGYFPSFHRPIANYNTLRHASSTYALIEAWQVSQDPSLHNAIQRALSRMTNDFIVHHSTETGSQLAFLLDENHEIKLGGTALCLLALCKYKEITATTQYDELMSKLAAGILFMQCPKTGRFVHVLYGHDFSVKQAFRIIYYDGEACFALLRYYQLSKQPQWLAAVELAFDDFIAREHWKAHDHWLSYSVNELVRYRPEARYFEFGLNNVMGHLDFVIERITTFPTLLELMMAAHELLLNLVQRPELYWLYHSLNLDKFYFAMQQRAEHMLNGFFWPELAMFFRHPDAICGSFFIRHHAFRIRIDDIEHYLSGYIAYDRFLKQKQPRAQIPPPPLANPANHWTAEQLACATHGNWSGAEPPPEQIDSVAISMHGLKKCSLVMASNLKNPAGFKPEALQVQEQNIAAILAESSTITCDVSKPILEVEDNQQAILALGSYARSRMQGKVIAVTGSAGKSTMVALLAHSLHCIGSTASSQANANLPLGVAWNLASMPWSLDFAVLELAIGSIRLSSRIARPDVAVITTVAPAHLKYHKDVTTIARKKSRLFHEMRPGSLAIINRDIPEWPIFQQAALARQLRVISYGTHQGADVRLSHYQPPWLDVEYQTETFRYQLATPGEHMAINSLVLIALAKGLALPIPTLLDTAKHFQAIEGRGQQRQLQLPQGNIAMIDDAYNANPASMRALLKMLPEIPRTGRLLLVLGDMLELGEQSPLLHRELVPDIEASLPDKLFCLGEQMSELKPYFSTSQHCEFFMDVEALQQALLDELQAGDLIVFKASNGIGLHQIVHALQQASNLS</sequence>
<dbReference type="InterPro" id="IPR036565">
    <property type="entry name" value="Mur-like_cat_sf"/>
</dbReference>
<dbReference type="EMBL" id="JAUZVZ010000002">
    <property type="protein sequence ID" value="MDP4535028.1"/>
    <property type="molecule type" value="Genomic_DNA"/>
</dbReference>
<gene>
    <name evidence="6" type="primary">murF</name>
    <name evidence="6" type="ORF">Q3O60_02365</name>
</gene>
<evidence type="ECO:0000256" key="3">
    <source>
        <dbReference type="ARBA" id="ARBA00022840"/>
    </source>
</evidence>
<feature type="domain" description="Mur ligase central" evidence="5">
    <location>
        <begin position="636"/>
        <end position="818"/>
    </location>
</feature>
<dbReference type="SUPFAM" id="SSF53623">
    <property type="entry name" value="MurD-like peptide ligases, catalytic domain"/>
    <property type="match status" value="1"/>
</dbReference>
<protein>
    <submittedName>
        <fullName evidence="6">UDP-N-acetylmuramoyl-tripeptide--D-alanyl-D-alanine ligase</fullName>
        <ecNumber evidence="6">6.3.2.10</ecNumber>
    </submittedName>
</protein>
<keyword evidence="3" id="KW-0067">ATP-binding</keyword>
<keyword evidence="7" id="KW-1185">Reference proteome</keyword>
<dbReference type="InterPro" id="IPR004101">
    <property type="entry name" value="Mur_ligase_C"/>
</dbReference>
<dbReference type="RefSeq" id="WP_305892292.1">
    <property type="nucleotide sequence ID" value="NZ_JAUZVZ010000002.1"/>
</dbReference>
<dbReference type="PANTHER" id="PTHR43024">
    <property type="entry name" value="UDP-N-ACETYLMURAMOYL-TRIPEPTIDE--D-ALANYL-D-ALANINE LIGASE"/>
    <property type="match status" value="1"/>
</dbReference>
<dbReference type="GO" id="GO:0047480">
    <property type="term" value="F:UDP-N-acetylmuramoyl-tripeptide-D-alanyl-D-alanine ligase activity"/>
    <property type="evidence" value="ECO:0007669"/>
    <property type="project" value="UniProtKB-EC"/>
</dbReference>
<dbReference type="Pfam" id="PF02875">
    <property type="entry name" value="Mur_ligase_C"/>
    <property type="match status" value="1"/>
</dbReference>
<dbReference type="InterPro" id="IPR008928">
    <property type="entry name" value="6-hairpin_glycosidase_sf"/>
</dbReference>
<evidence type="ECO:0000259" key="4">
    <source>
        <dbReference type="Pfam" id="PF02875"/>
    </source>
</evidence>
<proteinExistence type="predicted"/>
<dbReference type="InterPro" id="IPR013221">
    <property type="entry name" value="Mur_ligase_cen"/>
</dbReference>
<dbReference type="PANTHER" id="PTHR43024:SF1">
    <property type="entry name" value="UDP-N-ACETYLMURAMOYL-TRIPEPTIDE--D-ALANYL-D-ALANINE LIGASE"/>
    <property type="match status" value="1"/>
</dbReference>
<dbReference type="InterPro" id="IPR036615">
    <property type="entry name" value="Mur_ligase_C_dom_sf"/>
</dbReference>
<dbReference type="Proteomes" id="UP001231616">
    <property type="component" value="Unassembled WGS sequence"/>
</dbReference>